<evidence type="ECO:0000256" key="2">
    <source>
        <dbReference type="SAM" id="MobiDB-lite"/>
    </source>
</evidence>
<feature type="compositionally biased region" description="Basic and acidic residues" evidence="2">
    <location>
        <begin position="64"/>
        <end position="86"/>
    </location>
</feature>
<dbReference type="InParanoid" id="A0A6J2VTT9"/>
<dbReference type="InterPro" id="IPR022226">
    <property type="entry name" value="DUF3752"/>
</dbReference>
<evidence type="ECO:0000313" key="4">
    <source>
        <dbReference type="Proteomes" id="UP000504632"/>
    </source>
</evidence>
<dbReference type="InterPro" id="IPR046331">
    <property type="entry name" value="GPAM1-like"/>
</dbReference>
<dbReference type="OrthoDB" id="73491at2759"/>
<evidence type="ECO:0000313" key="5">
    <source>
        <dbReference type="RefSeq" id="XP_030636495.1"/>
    </source>
</evidence>
<dbReference type="PANTHER" id="PTHR46370:SF1">
    <property type="entry name" value="GPALPP MOTIFS-CONTAINING PROTEIN 1"/>
    <property type="match status" value="1"/>
</dbReference>
<protein>
    <recommendedName>
        <fullName evidence="1">GPALPP motifs-containing protein 1</fullName>
    </recommendedName>
</protein>
<dbReference type="RefSeq" id="XP_030636495.1">
    <property type="nucleotide sequence ID" value="XM_030780635.1"/>
</dbReference>
<dbReference type="Pfam" id="PF12572">
    <property type="entry name" value="DUF3752"/>
    <property type="match status" value="1"/>
</dbReference>
<dbReference type="FunCoup" id="A0A6J2VTT9">
    <property type="interactions" value="446"/>
</dbReference>
<reference evidence="5" key="1">
    <citation type="submission" date="2025-08" db="UniProtKB">
        <authorList>
            <consortium name="RefSeq"/>
        </authorList>
    </citation>
    <scope>IDENTIFICATION</scope>
</reference>
<organism evidence="4 5">
    <name type="scientific">Chanos chanos</name>
    <name type="common">Milkfish</name>
    <name type="synonym">Mugil chanos</name>
    <dbReference type="NCBI Taxonomy" id="29144"/>
    <lineage>
        <taxon>Eukaryota</taxon>
        <taxon>Metazoa</taxon>
        <taxon>Chordata</taxon>
        <taxon>Craniata</taxon>
        <taxon>Vertebrata</taxon>
        <taxon>Euteleostomi</taxon>
        <taxon>Actinopterygii</taxon>
        <taxon>Neopterygii</taxon>
        <taxon>Teleostei</taxon>
        <taxon>Ostariophysi</taxon>
        <taxon>Gonorynchiformes</taxon>
        <taxon>Chanidae</taxon>
        <taxon>Chanos</taxon>
    </lineage>
</organism>
<evidence type="ECO:0000256" key="1">
    <source>
        <dbReference type="ARBA" id="ARBA00023489"/>
    </source>
</evidence>
<proteinExistence type="predicted"/>
<feature type="region of interest" description="Disordered" evidence="2">
    <location>
        <begin position="309"/>
        <end position="332"/>
    </location>
</feature>
<name>A0A6J2VTT9_CHACN</name>
<feature type="domain" description="DUF3752" evidence="3">
    <location>
        <begin position="230"/>
        <end position="359"/>
    </location>
</feature>
<keyword evidence="4" id="KW-1185">Reference proteome</keyword>
<dbReference type="CTD" id="55425"/>
<dbReference type="Proteomes" id="UP000504632">
    <property type="component" value="Chromosome 7"/>
</dbReference>
<dbReference type="GeneID" id="115817346"/>
<gene>
    <name evidence="5" type="primary">gpalpp1</name>
</gene>
<evidence type="ECO:0000259" key="3">
    <source>
        <dbReference type="Pfam" id="PF12572"/>
    </source>
</evidence>
<accession>A0A6J2VTT9</accession>
<sequence>MSNHDIIGPALPPSFNKAKSDESDEEEAIIGPALPPVYKRTESSSASEDSDGEEVVFKRAKRAGQRDDATPTKHRRIEEVEKKRDVQEEDDGFFGPALPPGYQKQQSSPERPLVLGPALPPGFRRQVDDDDDDDDDDDSDDDEREDDQGYSGPALPPGYKAESSSSEAEDSDIIGPMPVKGPVHDSVVSDIERRAKRMKDKLSGVNDGPEELKREEWMTELPPELQHFGMGPRTFKRRTGPEDKDRSIWTDTPADRERKARERLEGKNSGESRKADAPRVSEKELQIAQQVSKYNESKRGESLIDMHTKKMKAAAEEGEKKPVERRPFDRDTDLQVNRFDDAQKKAVLKKSQELNTRFSHSKDRMFL</sequence>
<dbReference type="PANTHER" id="PTHR46370">
    <property type="entry name" value="GPALPP MOTIFS-CONTAINING PROTEIN 1"/>
    <property type="match status" value="1"/>
</dbReference>
<feature type="region of interest" description="Disordered" evidence="2">
    <location>
        <begin position="1"/>
        <end position="285"/>
    </location>
</feature>
<feature type="compositionally biased region" description="Acidic residues" evidence="2">
    <location>
        <begin position="128"/>
        <end position="148"/>
    </location>
</feature>
<feature type="compositionally biased region" description="Basic and acidic residues" evidence="2">
    <location>
        <begin position="239"/>
        <end position="285"/>
    </location>
</feature>
<dbReference type="AlphaFoldDB" id="A0A6J2VTT9"/>